<dbReference type="EMBL" id="FNGA01000008">
    <property type="protein sequence ID" value="SDL64047.1"/>
    <property type="molecule type" value="Genomic_DNA"/>
</dbReference>
<dbReference type="AlphaFoldDB" id="A0A1G9LQK3"/>
<name>A0A1G9LQK3_9BACT</name>
<sequence length="200" mass="22193">MSISGIGLDSTNARQFESAGIKNTKSSSSSYNDSTSSIYALSSSGKNLPDAPEVSEGELEQKAYLDYLQKYIRSYGAPEELERRGLKELEPLLVDEDEKEKIKKKANKNFDPNALDTISETIQDPEKENEIKVVVSKVDENGDMKITRIMSFGVKDGNNDKEGDSNKGESLDNQDESDMNKGGRGSSVFTNKDREQEDIF</sequence>
<evidence type="ECO:0000313" key="3">
    <source>
        <dbReference type="Proteomes" id="UP000199053"/>
    </source>
</evidence>
<dbReference type="RefSeq" id="WP_092163451.1">
    <property type="nucleotide sequence ID" value="NZ_FNGA01000008.1"/>
</dbReference>
<accession>A0A1G9LQK3</accession>
<evidence type="ECO:0000313" key="2">
    <source>
        <dbReference type="EMBL" id="SDL64047.1"/>
    </source>
</evidence>
<feature type="compositionally biased region" description="Basic and acidic residues" evidence="1">
    <location>
        <begin position="157"/>
        <end position="170"/>
    </location>
</feature>
<feature type="compositionally biased region" description="Low complexity" evidence="1">
    <location>
        <begin position="19"/>
        <end position="40"/>
    </location>
</feature>
<feature type="region of interest" description="Disordered" evidence="1">
    <location>
        <begin position="19"/>
        <end position="57"/>
    </location>
</feature>
<gene>
    <name evidence="2" type="ORF">SAMN05660337_3467</name>
</gene>
<organism evidence="2 3">
    <name type="scientific">Maridesulfovibrio ferrireducens</name>
    <dbReference type="NCBI Taxonomy" id="246191"/>
    <lineage>
        <taxon>Bacteria</taxon>
        <taxon>Pseudomonadati</taxon>
        <taxon>Thermodesulfobacteriota</taxon>
        <taxon>Desulfovibrionia</taxon>
        <taxon>Desulfovibrionales</taxon>
        <taxon>Desulfovibrionaceae</taxon>
        <taxon>Maridesulfovibrio</taxon>
    </lineage>
</organism>
<feature type="compositionally biased region" description="Basic and acidic residues" evidence="1">
    <location>
        <begin position="191"/>
        <end position="200"/>
    </location>
</feature>
<evidence type="ECO:0000256" key="1">
    <source>
        <dbReference type="SAM" id="MobiDB-lite"/>
    </source>
</evidence>
<protein>
    <submittedName>
        <fullName evidence="2">Uncharacterized protein</fullName>
    </submittedName>
</protein>
<dbReference type="OrthoDB" id="9922981at2"/>
<proteinExistence type="predicted"/>
<reference evidence="3" key="1">
    <citation type="submission" date="2016-10" db="EMBL/GenBank/DDBJ databases">
        <authorList>
            <person name="Varghese N."/>
            <person name="Submissions S."/>
        </authorList>
    </citation>
    <scope>NUCLEOTIDE SEQUENCE [LARGE SCALE GENOMIC DNA]</scope>
    <source>
        <strain evidence="3">DSM 16995</strain>
    </source>
</reference>
<dbReference type="Proteomes" id="UP000199053">
    <property type="component" value="Unassembled WGS sequence"/>
</dbReference>
<feature type="region of interest" description="Disordered" evidence="1">
    <location>
        <begin position="150"/>
        <end position="200"/>
    </location>
</feature>
<keyword evidence="3" id="KW-1185">Reference proteome</keyword>